<name>A0A2S6GM89_9GAMM</name>
<proteinExistence type="predicted"/>
<dbReference type="Pfam" id="PF02254">
    <property type="entry name" value="TrkA_N"/>
    <property type="match status" value="1"/>
</dbReference>
<keyword evidence="2" id="KW-0407">Ion channel</keyword>
<comment type="caution">
    <text evidence="2">The sequence shown here is derived from an EMBL/GenBank/DDBJ whole genome shotgun (WGS) entry which is preliminary data.</text>
</comment>
<dbReference type="OrthoDB" id="5565451at2"/>
<sequence length="230" mass="25661">MKRIAVFGYSVMSLEAMNRLNPEQYSIIFIAKDDAEASLVAEKGFDTKVIDFRNDDALRSVGIGTDVDTLFCFYPRDFDNVFLTISARAIDKNLTIVAIVDDPESAEKLLAAGANKIIDPYEICGRKTHEMLTKPDITNILDNTVFGRHDLNMAQIEIPKGSCLENTRTSDLKLNEKHNLILIGVVDRELGDQLHFAIGEKEHCLNAGDVLVVMGPAREIKAFKKEVEQC</sequence>
<evidence type="ECO:0000313" key="3">
    <source>
        <dbReference type="Proteomes" id="UP000238071"/>
    </source>
</evidence>
<dbReference type="SUPFAM" id="SSF51735">
    <property type="entry name" value="NAD(P)-binding Rossmann-fold domains"/>
    <property type="match status" value="1"/>
</dbReference>
<dbReference type="PROSITE" id="PS51202">
    <property type="entry name" value="RCK_C"/>
    <property type="match status" value="1"/>
</dbReference>
<dbReference type="InterPro" id="IPR036721">
    <property type="entry name" value="RCK_C_sf"/>
</dbReference>
<dbReference type="Pfam" id="PF02080">
    <property type="entry name" value="TrkA_C"/>
    <property type="match status" value="1"/>
</dbReference>
<keyword evidence="3" id="KW-1185">Reference proteome</keyword>
<dbReference type="GO" id="GO:0006813">
    <property type="term" value="P:potassium ion transport"/>
    <property type="evidence" value="ECO:0007669"/>
    <property type="project" value="InterPro"/>
</dbReference>
<keyword evidence="2" id="KW-0813">Transport</keyword>
<dbReference type="PANTHER" id="PTHR43833:SF9">
    <property type="entry name" value="POTASSIUM CHANNEL PROTEIN YUGO-RELATED"/>
    <property type="match status" value="1"/>
</dbReference>
<evidence type="ECO:0000259" key="1">
    <source>
        <dbReference type="PROSITE" id="PS51202"/>
    </source>
</evidence>
<dbReference type="EMBL" id="PTIY01000017">
    <property type="protein sequence ID" value="PPK66276.1"/>
    <property type="molecule type" value="Genomic_DNA"/>
</dbReference>
<feature type="domain" description="RCK C-terminal" evidence="1">
    <location>
        <begin position="141"/>
        <end position="229"/>
    </location>
</feature>
<dbReference type="InterPro" id="IPR003148">
    <property type="entry name" value="RCK_N"/>
</dbReference>
<keyword evidence="2" id="KW-0406">Ion transport</keyword>
<evidence type="ECO:0000313" key="2">
    <source>
        <dbReference type="EMBL" id="PPK66276.1"/>
    </source>
</evidence>
<dbReference type="AlphaFoldDB" id="A0A2S6GM89"/>
<gene>
    <name evidence="2" type="ORF">B0F88_11715</name>
</gene>
<dbReference type="RefSeq" id="WP_104425058.1">
    <property type="nucleotide sequence ID" value="NZ_PTIY01000017.1"/>
</dbReference>
<protein>
    <submittedName>
        <fullName evidence="2">Voltage-gated potassium channel</fullName>
    </submittedName>
</protein>
<dbReference type="InterPro" id="IPR036291">
    <property type="entry name" value="NAD(P)-bd_dom_sf"/>
</dbReference>
<organism evidence="2 3">
    <name type="scientific">Methylobacter tundripaludum</name>
    <dbReference type="NCBI Taxonomy" id="173365"/>
    <lineage>
        <taxon>Bacteria</taxon>
        <taxon>Pseudomonadati</taxon>
        <taxon>Pseudomonadota</taxon>
        <taxon>Gammaproteobacteria</taxon>
        <taxon>Methylococcales</taxon>
        <taxon>Methylococcaceae</taxon>
        <taxon>Methylobacter</taxon>
    </lineage>
</organism>
<dbReference type="PANTHER" id="PTHR43833">
    <property type="entry name" value="POTASSIUM CHANNEL PROTEIN 2-RELATED-RELATED"/>
    <property type="match status" value="1"/>
</dbReference>
<dbReference type="SUPFAM" id="SSF116726">
    <property type="entry name" value="TrkA C-terminal domain-like"/>
    <property type="match status" value="1"/>
</dbReference>
<dbReference type="Gene3D" id="3.30.70.1450">
    <property type="entry name" value="Regulator of K+ conductance, C-terminal domain"/>
    <property type="match status" value="1"/>
</dbReference>
<dbReference type="InterPro" id="IPR050721">
    <property type="entry name" value="Trk_Ktr_HKT_K-transport"/>
</dbReference>
<accession>A0A2S6GM89</accession>
<dbReference type="Gene3D" id="3.40.50.720">
    <property type="entry name" value="NAD(P)-binding Rossmann-like Domain"/>
    <property type="match status" value="1"/>
</dbReference>
<dbReference type="InterPro" id="IPR006037">
    <property type="entry name" value="RCK_C"/>
</dbReference>
<dbReference type="Proteomes" id="UP000238071">
    <property type="component" value="Unassembled WGS sequence"/>
</dbReference>
<reference evidence="2 3" key="1">
    <citation type="submission" date="2018-02" db="EMBL/GenBank/DDBJ databases">
        <title>Subsurface microbial communities from deep shales in Ohio and West Virginia, USA.</title>
        <authorList>
            <person name="Wrighton K."/>
        </authorList>
    </citation>
    <scope>NUCLEOTIDE SEQUENCE [LARGE SCALE GENOMIC DNA]</scope>
    <source>
        <strain evidence="2 3">OWC-G53F</strain>
    </source>
</reference>
<dbReference type="GO" id="GO:0008324">
    <property type="term" value="F:monoatomic cation transmembrane transporter activity"/>
    <property type="evidence" value="ECO:0007669"/>
    <property type="project" value="InterPro"/>
</dbReference>